<accession>A0A6A4C6H1</accession>
<evidence type="ECO:0000313" key="4">
    <source>
        <dbReference type="Proteomes" id="UP000434957"/>
    </source>
</evidence>
<dbReference type="PANTHER" id="PTHR40866">
    <property type="entry name" value="BED-TYPE DOMAIN-CONTAINING PROTEIN"/>
    <property type="match status" value="1"/>
</dbReference>
<dbReference type="Proteomes" id="UP000434957">
    <property type="component" value="Unassembled WGS sequence"/>
</dbReference>
<dbReference type="PANTHER" id="PTHR40866:SF1">
    <property type="entry name" value="BED-TYPE DOMAIN-CONTAINING PROTEIN"/>
    <property type="match status" value="1"/>
</dbReference>
<protein>
    <recommendedName>
        <fullName evidence="5">BED-type domain-containing protein</fullName>
    </recommendedName>
</protein>
<name>A0A6A4C6H1_9STRA</name>
<dbReference type="AlphaFoldDB" id="A0A6A4C6H1"/>
<evidence type="ECO:0008006" key="5">
    <source>
        <dbReference type="Google" id="ProtNLM"/>
    </source>
</evidence>
<gene>
    <name evidence="1" type="ORF">PR001_g26612</name>
    <name evidence="2" type="ORF">PR003_g26651</name>
</gene>
<proteinExistence type="predicted"/>
<sequence>MSDRVSNRDIVRALYTPEDDGYFMCRLCFVRRKQARGTGMSNLVEHVHRAHADSYEEEVRRILKREGTLDVFMKVDEFALLVYHWIDWCVEENRELSFCEKPKTRKYSNLKPICAKTLKKYMLALEEVVQARIKAQLSGKRIGFSWMRGRKMGLTSWPSSPSLPRSSFYSASPHWRMRLTWVLTRSSSSWMTCWTRTASTQHSCASWSATMRLSTEFLVPHAELLDKLHKLMAKLNTIKNRHRLRELGGLMPVFNNATRWSSTFMMVDRYVESRNIIRSMEQLDEGLMGLLPTPR</sequence>
<dbReference type="Proteomes" id="UP000429607">
    <property type="component" value="Unassembled WGS sequence"/>
</dbReference>
<keyword evidence="4" id="KW-1185">Reference proteome</keyword>
<evidence type="ECO:0000313" key="3">
    <source>
        <dbReference type="Proteomes" id="UP000429607"/>
    </source>
</evidence>
<organism evidence="2 4">
    <name type="scientific">Phytophthora rubi</name>
    <dbReference type="NCBI Taxonomy" id="129364"/>
    <lineage>
        <taxon>Eukaryota</taxon>
        <taxon>Sar</taxon>
        <taxon>Stramenopiles</taxon>
        <taxon>Oomycota</taxon>
        <taxon>Peronosporomycetes</taxon>
        <taxon>Peronosporales</taxon>
        <taxon>Peronosporaceae</taxon>
        <taxon>Phytophthora</taxon>
    </lineage>
</organism>
<reference evidence="2 4" key="1">
    <citation type="submission" date="2018-08" db="EMBL/GenBank/DDBJ databases">
        <title>Genomic investigation of the strawberry pathogen Phytophthora fragariae indicates pathogenicity is determined by transcriptional variation in three key races.</title>
        <authorList>
            <person name="Adams T.M."/>
            <person name="Armitage A.D."/>
            <person name="Sobczyk M.K."/>
            <person name="Bates H.J."/>
            <person name="Dunwell J.M."/>
            <person name="Nellist C.F."/>
            <person name="Harrison R.J."/>
        </authorList>
    </citation>
    <scope>NUCLEOTIDE SEQUENCE [LARGE SCALE GENOMIC DNA]</scope>
    <source>
        <strain evidence="1 3">SCRP249</strain>
        <strain evidence="2 4">SCRP333</strain>
    </source>
</reference>
<evidence type="ECO:0000313" key="1">
    <source>
        <dbReference type="EMBL" id="KAE8972430.1"/>
    </source>
</evidence>
<dbReference type="EMBL" id="QXFT01003501">
    <property type="protein sequence ID" value="KAE9285201.1"/>
    <property type="molecule type" value="Genomic_DNA"/>
</dbReference>
<comment type="caution">
    <text evidence="2">The sequence shown here is derived from an EMBL/GenBank/DDBJ whole genome shotgun (WGS) entry which is preliminary data.</text>
</comment>
<evidence type="ECO:0000313" key="2">
    <source>
        <dbReference type="EMBL" id="KAE9285201.1"/>
    </source>
</evidence>
<dbReference type="EMBL" id="QXFV01003994">
    <property type="protein sequence ID" value="KAE8972430.1"/>
    <property type="molecule type" value="Genomic_DNA"/>
</dbReference>